<dbReference type="GO" id="GO:0005938">
    <property type="term" value="C:cell cortex"/>
    <property type="evidence" value="ECO:0007669"/>
    <property type="project" value="UniProtKB-SubCell"/>
</dbReference>
<feature type="compositionally biased region" description="Polar residues" evidence="19">
    <location>
        <begin position="98"/>
        <end position="107"/>
    </location>
</feature>
<dbReference type="PRINTS" id="PR00935">
    <property type="entry name" value="BAND41"/>
</dbReference>
<evidence type="ECO:0000256" key="13">
    <source>
        <dbReference type="ARBA" id="ARBA00023306"/>
    </source>
</evidence>
<evidence type="ECO:0000256" key="4">
    <source>
        <dbReference type="ARBA" id="ARBA00022448"/>
    </source>
</evidence>
<evidence type="ECO:0000256" key="14">
    <source>
        <dbReference type="ARBA" id="ARBA00023658"/>
    </source>
</evidence>
<evidence type="ECO:0000256" key="8">
    <source>
        <dbReference type="ARBA" id="ARBA00022776"/>
    </source>
</evidence>
<evidence type="ECO:0000256" key="17">
    <source>
        <dbReference type="ARBA" id="ARBA00054563"/>
    </source>
</evidence>
<feature type="compositionally biased region" description="Basic and acidic residues" evidence="19">
    <location>
        <begin position="262"/>
        <end position="302"/>
    </location>
</feature>
<dbReference type="InterPro" id="IPR007477">
    <property type="entry name" value="SAB_dom"/>
</dbReference>
<dbReference type="InterPro" id="IPR029071">
    <property type="entry name" value="Ubiquitin-like_domsf"/>
</dbReference>
<evidence type="ECO:0000256" key="2">
    <source>
        <dbReference type="ARBA" id="ARBA00004245"/>
    </source>
</evidence>
<comment type="function">
    <text evidence="17">Protein 4.1 is a major structural element of the erythrocyte membrane skeleton. It plays a key role in regulating membrane physical properties of mechanical stability and deformability by stabilizing spectrin-actin interaction. Recruits DLG1 to membranes. Required for dynein-dynactin complex and NUMA1 recruitment at the mitotic cell cortex during anaphase.</text>
</comment>
<dbReference type="CDD" id="cd17105">
    <property type="entry name" value="FERM_F1_EPB41"/>
    <property type="match status" value="1"/>
</dbReference>
<evidence type="ECO:0000256" key="18">
    <source>
        <dbReference type="ARBA" id="ARBA00078357"/>
    </source>
</evidence>
<keyword evidence="8" id="KW-0498">Mitosis</keyword>
<dbReference type="InterPro" id="IPR019748">
    <property type="entry name" value="FERM_central"/>
</dbReference>
<dbReference type="InterPro" id="IPR018979">
    <property type="entry name" value="FERM_N"/>
</dbReference>
<dbReference type="Pfam" id="PF08736">
    <property type="entry name" value="FA"/>
    <property type="match status" value="1"/>
</dbReference>
<feature type="region of interest" description="Disordered" evidence="19">
    <location>
        <begin position="1"/>
        <end position="30"/>
    </location>
</feature>
<dbReference type="Gene3D" id="3.10.20.90">
    <property type="entry name" value="Phosphatidylinositol 3-kinase Catalytic Subunit, Chain A, domain 1"/>
    <property type="match status" value="1"/>
</dbReference>
<feature type="region of interest" description="Disordered" evidence="19">
    <location>
        <begin position="86"/>
        <end position="221"/>
    </location>
</feature>
<dbReference type="Pfam" id="PF04382">
    <property type="entry name" value="SAB"/>
    <property type="match status" value="1"/>
</dbReference>
<evidence type="ECO:0000256" key="3">
    <source>
        <dbReference type="ARBA" id="ARBA00004544"/>
    </source>
</evidence>
<name>A0A8C2NCE6_CAPHI</name>
<dbReference type="InterPro" id="IPR021187">
    <property type="entry name" value="EPB4.1_FERM_F1"/>
</dbReference>
<feature type="compositionally biased region" description="Basic and acidic residues" evidence="19">
    <location>
        <begin position="204"/>
        <end position="220"/>
    </location>
</feature>
<reference evidence="21" key="1">
    <citation type="submission" date="2019-03" db="EMBL/GenBank/DDBJ databases">
        <title>Genome sequencing and reference-guided assembly of Black Bengal Goat (Capra hircus).</title>
        <authorList>
            <person name="Siddiki A.Z."/>
            <person name="Baten A."/>
            <person name="Billah M."/>
            <person name="Alam M.A.U."/>
            <person name="Shawrob K.S.M."/>
            <person name="Saha S."/>
            <person name="Chowdhury M."/>
            <person name="Rahman A.H."/>
            <person name="Stear M."/>
            <person name="Miah G."/>
            <person name="Das G.B."/>
            <person name="Hossain M.M."/>
            <person name="Kumkum M."/>
            <person name="Islam M.S."/>
            <person name="Mollah A.M."/>
            <person name="Ahsan A."/>
            <person name="Tusar F."/>
            <person name="Khan M.K.I."/>
        </authorList>
    </citation>
    <scope>NUCLEOTIDE SEQUENCE [LARGE SCALE GENOMIC DNA]</scope>
</reference>
<dbReference type="InterPro" id="IPR011993">
    <property type="entry name" value="PH-like_dom_sf"/>
</dbReference>
<dbReference type="GO" id="GO:0030866">
    <property type="term" value="P:cortical actin cytoskeleton organization"/>
    <property type="evidence" value="ECO:0007669"/>
    <property type="project" value="InterPro"/>
</dbReference>
<dbReference type="Pfam" id="PF00373">
    <property type="entry name" value="FERM_M"/>
    <property type="match status" value="1"/>
</dbReference>
<dbReference type="SMART" id="SM01195">
    <property type="entry name" value="FA"/>
    <property type="match status" value="1"/>
</dbReference>
<dbReference type="GO" id="GO:0051301">
    <property type="term" value="P:cell division"/>
    <property type="evidence" value="ECO:0007669"/>
    <property type="project" value="UniProtKB-KW"/>
</dbReference>
<evidence type="ECO:0000313" key="21">
    <source>
        <dbReference type="Ensembl" id="ENSCHIP00010003282.1"/>
    </source>
</evidence>
<dbReference type="PROSITE" id="PS00661">
    <property type="entry name" value="FERM_2"/>
    <property type="match status" value="1"/>
</dbReference>
<dbReference type="Gene3D" id="2.30.29.30">
    <property type="entry name" value="Pleckstrin-homology domain (PH domain)/Phosphotyrosine-binding domain (PTB)"/>
    <property type="match status" value="1"/>
</dbReference>
<keyword evidence="4" id="KW-0813">Transport</keyword>
<dbReference type="InterPro" id="IPR000299">
    <property type="entry name" value="FERM_domain"/>
</dbReference>
<organism evidence="21">
    <name type="scientific">Capra hircus</name>
    <name type="common">Goat</name>
    <dbReference type="NCBI Taxonomy" id="9925"/>
    <lineage>
        <taxon>Eukaryota</taxon>
        <taxon>Metazoa</taxon>
        <taxon>Chordata</taxon>
        <taxon>Craniata</taxon>
        <taxon>Vertebrata</taxon>
        <taxon>Euteleostomi</taxon>
        <taxon>Mammalia</taxon>
        <taxon>Eutheria</taxon>
        <taxon>Laurasiatheria</taxon>
        <taxon>Artiodactyla</taxon>
        <taxon>Ruminantia</taxon>
        <taxon>Pecora</taxon>
        <taxon>Bovidae</taxon>
        <taxon>Caprinae</taxon>
        <taxon>Capra</taxon>
    </lineage>
</organism>
<feature type="domain" description="FERM" evidence="20">
    <location>
        <begin position="313"/>
        <end position="594"/>
    </location>
</feature>
<dbReference type="CDD" id="cd13184">
    <property type="entry name" value="FERM_C_4_1_family"/>
    <property type="match status" value="1"/>
</dbReference>
<feature type="compositionally biased region" description="Low complexity" evidence="19">
    <location>
        <begin position="133"/>
        <end position="147"/>
    </location>
</feature>
<keyword evidence="12" id="KW-0539">Nucleus</keyword>
<feature type="region of interest" description="Disordered" evidence="19">
    <location>
        <begin position="254"/>
        <end position="305"/>
    </location>
</feature>
<keyword evidence="10" id="KW-0009">Actin-binding</keyword>
<feature type="compositionally biased region" description="Basic and acidic residues" evidence="19">
    <location>
        <begin position="164"/>
        <end position="178"/>
    </location>
</feature>
<evidence type="ECO:0000256" key="9">
    <source>
        <dbReference type="ARBA" id="ARBA00022860"/>
    </source>
</evidence>
<dbReference type="Ensembl" id="ENSCHIT00010004553.1">
    <property type="protein sequence ID" value="ENSCHIP00010003282.1"/>
    <property type="gene ID" value="ENSCHIG00010002213.1"/>
</dbReference>
<accession>A0A8C2NCE6</accession>
<dbReference type="PROSITE" id="PS00660">
    <property type="entry name" value="FERM_1"/>
    <property type="match status" value="1"/>
</dbReference>
<dbReference type="InterPro" id="IPR018980">
    <property type="entry name" value="FERM_PH-like_C"/>
</dbReference>
<dbReference type="InterPro" id="IPR014352">
    <property type="entry name" value="FERM/acyl-CoA-bd_prot_sf"/>
</dbReference>
<evidence type="ECO:0000256" key="10">
    <source>
        <dbReference type="ARBA" id="ARBA00023203"/>
    </source>
</evidence>
<dbReference type="SUPFAM" id="SSF47031">
    <property type="entry name" value="Second domain of FERM"/>
    <property type="match status" value="1"/>
</dbReference>
<dbReference type="FunFam" id="2.30.29.30:FF:000001">
    <property type="entry name" value="Erythrocyte membrane protein band 4.1"/>
    <property type="match status" value="1"/>
</dbReference>
<dbReference type="Pfam" id="PF05902">
    <property type="entry name" value="4_1_CTD"/>
    <property type="match status" value="1"/>
</dbReference>
<evidence type="ECO:0000256" key="11">
    <source>
        <dbReference type="ARBA" id="ARBA00023212"/>
    </source>
</evidence>
<keyword evidence="5" id="KW-0963">Cytoplasm</keyword>
<keyword evidence="11" id="KW-0206">Cytoskeleton</keyword>
<dbReference type="SUPFAM" id="SSF54236">
    <property type="entry name" value="Ubiquitin-like"/>
    <property type="match status" value="1"/>
</dbReference>
<feature type="compositionally biased region" description="Basic and acidic residues" evidence="19">
    <location>
        <begin position="1"/>
        <end position="10"/>
    </location>
</feature>
<dbReference type="InterPro" id="IPR035963">
    <property type="entry name" value="FERM_2"/>
</dbReference>
<evidence type="ECO:0000256" key="6">
    <source>
        <dbReference type="ARBA" id="ARBA00022553"/>
    </source>
</evidence>
<dbReference type="PROSITE" id="PS50057">
    <property type="entry name" value="FERM_3"/>
    <property type="match status" value="1"/>
</dbReference>
<evidence type="ECO:0000256" key="1">
    <source>
        <dbReference type="ARBA" id="ARBA00004123"/>
    </source>
</evidence>
<evidence type="ECO:0000256" key="5">
    <source>
        <dbReference type="ARBA" id="ARBA00022490"/>
    </source>
</evidence>
<dbReference type="FunFam" id="1.20.80.10:FF:000001">
    <property type="entry name" value="Erythrocyte membrane protein band 4.1"/>
    <property type="match status" value="1"/>
</dbReference>
<dbReference type="Pfam" id="PF09379">
    <property type="entry name" value="FERM_N"/>
    <property type="match status" value="1"/>
</dbReference>
<dbReference type="Gene3D" id="1.20.80.10">
    <property type="match status" value="1"/>
</dbReference>
<dbReference type="InterPro" id="IPR014847">
    <property type="entry name" value="FA"/>
</dbReference>
<keyword evidence="9" id="KW-0112">Calmodulin-binding</keyword>
<dbReference type="PANTHER" id="PTHR23280">
    <property type="entry name" value="4.1 G PROTEIN"/>
    <property type="match status" value="1"/>
</dbReference>
<dbReference type="GO" id="GO:0005634">
    <property type="term" value="C:nucleus"/>
    <property type="evidence" value="ECO:0007669"/>
    <property type="project" value="UniProtKB-SubCell"/>
</dbReference>
<evidence type="ECO:0000256" key="7">
    <source>
        <dbReference type="ARBA" id="ARBA00022618"/>
    </source>
</evidence>
<reference evidence="21" key="2">
    <citation type="submission" date="2025-08" db="UniProtKB">
        <authorList>
            <consortium name="Ensembl"/>
        </authorList>
    </citation>
    <scope>IDENTIFICATION</scope>
</reference>
<dbReference type="PRINTS" id="PR00661">
    <property type="entry name" value="ERMFAMILY"/>
</dbReference>
<sequence>MLWRTEREGLAGRAGCGPGQPLPRGGKAGGCAPGPLARSLCSFARSLPPAGRLVVSQSACSPRGQRAAEGRASDARSFSCHCSSGGCGGGREKPGPQNHRNIMTTEKSLVAEAENPQHRPQKEEGEGATSSGQQEAQLEEASQAAAEGDNQCEQKLKTSNGDTPTHEDLSRNKERASENRGLSRLFSSFLKRPKSQVSEEEGKEVESAKEKGEGGQKEIEFGASLDEEIILKAPIAAPEPELKTDPSLDLHSLSSAETQPAQEEHREDPDFETKEEGGLEECSKIEVKEESPESKAERELKASQKSIRRHGSMHCKVSLLDDTVYECVVEKHAKGQDLLKRVCEHLNLLEEDYFGLAIWDNATSKTWLDSAKEIKKQVRGVPWNFTFNVKFYPPDPAQLTEDITRYYLCLQLRQDIVSGRLPCSFATLALLGSYTIQSELGDYDPELHGADYVSDFKLAPNQTKELEEKVMELHKSYRSMTPAQADLEFLENAKKLSMYGVDLHKAKDLEGVDIILGVCSSGLLVYKEKLRINRFPWPKVLKISYKRSSFFIKIRPGEQEQYESTIGFKLPSYRAAKKLWKVCVEHHTFFRLTSTDTIPKSKFLALGSKFRYSGRTQAQTRQASALIDRPAPHFERTASKRASRSLDGAAAVESADRSPRPTSAPAIAPSQAAEGGAPGAPVKKAQTEAVQLEVKPEEAPPEEAEPEPTEAWKDLDKSQEEIKKHHASISELKKNFMESVPEPRPSEWDKRLSTHSPFRTLNINGQIPTGEGPPLVKTQTVTISDTANAVKSEIPTKDVPIVHTETKTITYEAAQTDDSNGDLDPGVLLTAQTITSETTSSTTTTQITKTVKGGISETRIEKRIVITGDADIDHDQVLVQAIKEAKEQHPDMSVTKVVVHQETEISEE</sequence>
<proteinExistence type="predicted"/>
<keyword evidence="7" id="KW-0132">Cell division</keyword>
<feature type="compositionally biased region" description="Polar residues" evidence="19">
    <location>
        <begin position="151"/>
        <end position="163"/>
    </location>
</feature>
<dbReference type="InterPro" id="IPR008379">
    <property type="entry name" value="Band_4.1_C"/>
</dbReference>
<evidence type="ECO:0000256" key="15">
    <source>
        <dbReference type="ARBA" id="ARBA00030419"/>
    </source>
</evidence>
<feature type="region of interest" description="Disordered" evidence="19">
    <location>
        <begin position="620"/>
        <end position="688"/>
    </location>
</feature>
<keyword evidence="6" id="KW-0597">Phosphoprotein</keyword>
<dbReference type="PANTHER" id="PTHR23280:SF12">
    <property type="entry name" value="PROTEIN 4.1"/>
    <property type="match status" value="1"/>
</dbReference>
<dbReference type="GO" id="GO:0005198">
    <property type="term" value="F:structural molecule activity"/>
    <property type="evidence" value="ECO:0007669"/>
    <property type="project" value="InterPro"/>
</dbReference>
<evidence type="ECO:0000256" key="19">
    <source>
        <dbReference type="SAM" id="MobiDB-lite"/>
    </source>
</evidence>
<keyword evidence="13" id="KW-0131">Cell cycle</keyword>
<dbReference type="GO" id="GO:0005886">
    <property type="term" value="C:plasma membrane"/>
    <property type="evidence" value="ECO:0007669"/>
    <property type="project" value="TreeGrafter"/>
</dbReference>
<dbReference type="InterPro" id="IPR019749">
    <property type="entry name" value="Band_41_domain"/>
</dbReference>
<dbReference type="SMART" id="SM00295">
    <property type="entry name" value="B41"/>
    <property type="match status" value="1"/>
</dbReference>
<dbReference type="AlphaFoldDB" id="A0A8C2NCE6"/>
<evidence type="ECO:0000259" key="20">
    <source>
        <dbReference type="PROSITE" id="PS50057"/>
    </source>
</evidence>
<dbReference type="CDD" id="cd14473">
    <property type="entry name" value="FERM_B-lobe"/>
    <property type="match status" value="1"/>
</dbReference>
<dbReference type="GO" id="GO:0003779">
    <property type="term" value="F:actin binding"/>
    <property type="evidence" value="ECO:0007669"/>
    <property type="project" value="UniProtKB-KW"/>
</dbReference>
<protein>
    <recommendedName>
        <fullName evidence="14">Protein 4.1</fullName>
    </recommendedName>
    <alternativeName>
        <fullName evidence="18">4.1R</fullName>
    </alternativeName>
    <alternativeName>
        <fullName evidence="15">Band 4.1</fullName>
    </alternativeName>
    <alternativeName>
        <fullName evidence="16">Erythrocyte membrane protein band 4.1</fullName>
    </alternativeName>
</protein>
<dbReference type="SMART" id="SM01196">
    <property type="entry name" value="FERM_C"/>
    <property type="match status" value="1"/>
</dbReference>
<dbReference type="GO" id="GO:0005856">
    <property type="term" value="C:cytoskeleton"/>
    <property type="evidence" value="ECO:0007669"/>
    <property type="project" value="UniProtKB-SubCell"/>
</dbReference>
<dbReference type="Pfam" id="PF09380">
    <property type="entry name" value="FERM_C"/>
    <property type="match status" value="1"/>
</dbReference>
<dbReference type="InterPro" id="IPR019747">
    <property type="entry name" value="FERM_CS"/>
</dbReference>
<dbReference type="GO" id="GO:0031032">
    <property type="term" value="P:actomyosin structure organization"/>
    <property type="evidence" value="ECO:0007669"/>
    <property type="project" value="TreeGrafter"/>
</dbReference>
<evidence type="ECO:0000256" key="16">
    <source>
        <dbReference type="ARBA" id="ARBA00032586"/>
    </source>
</evidence>
<dbReference type="FunFam" id="3.10.20.90:FF:000002">
    <property type="entry name" value="Erythrocyte protein band 4.1-like 3"/>
    <property type="match status" value="1"/>
</dbReference>
<comment type="subcellular location">
    <subcellularLocation>
        <location evidence="3">Cytoplasm</location>
        <location evidence="3">Cell cortex</location>
    </subcellularLocation>
    <subcellularLocation>
        <location evidence="2">Cytoplasm</location>
        <location evidence="2">Cytoskeleton</location>
    </subcellularLocation>
    <subcellularLocation>
        <location evidence="1">Nucleus</location>
    </subcellularLocation>
</comment>
<dbReference type="PIRSF" id="PIRSF002304">
    <property type="entry name" value="Membrane_skeletal_4_1"/>
    <property type="match status" value="1"/>
</dbReference>
<dbReference type="InterPro" id="IPR000798">
    <property type="entry name" value="Ez/rad/moesin-like"/>
</dbReference>
<evidence type="ECO:0000256" key="12">
    <source>
        <dbReference type="ARBA" id="ARBA00023242"/>
    </source>
</evidence>
<dbReference type="GO" id="GO:0005516">
    <property type="term" value="F:calmodulin binding"/>
    <property type="evidence" value="ECO:0007669"/>
    <property type="project" value="UniProtKB-KW"/>
</dbReference>
<dbReference type="SUPFAM" id="SSF50729">
    <property type="entry name" value="PH domain-like"/>
    <property type="match status" value="1"/>
</dbReference>
<feature type="compositionally biased region" description="Basic and acidic residues" evidence="19">
    <location>
        <begin position="115"/>
        <end position="125"/>
    </location>
</feature>